<reference evidence="2 3" key="1">
    <citation type="submission" date="2018-06" db="EMBL/GenBank/DDBJ databases">
        <title>The draft genome sequences of strains SCU63 and S1.</title>
        <authorList>
            <person name="Gan L."/>
        </authorList>
    </citation>
    <scope>NUCLEOTIDE SEQUENCE [LARGE SCALE GENOMIC DNA]</scope>
    <source>
        <strain evidence="2 3">S1</strain>
    </source>
</reference>
<keyword evidence="3" id="KW-1185">Reference proteome</keyword>
<evidence type="ECO:0000259" key="1">
    <source>
        <dbReference type="Pfam" id="PF06445"/>
    </source>
</evidence>
<evidence type="ECO:0000313" key="3">
    <source>
        <dbReference type="Proteomes" id="UP000251869"/>
    </source>
</evidence>
<feature type="domain" description="GyrI-like small molecule binding" evidence="1">
    <location>
        <begin position="8"/>
        <end position="127"/>
    </location>
</feature>
<name>A0A365KAF3_9BACL</name>
<protein>
    <submittedName>
        <fullName evidence="2">AraC family transcriptional regulator</fullName>
    </submittedName>
</protein>
<dbReference type="SUPFAM" id="SSF55136">
    <property type="entry name" value="Probable bacterial effector-binding domain"/>
    <property type="match status" value="1"/>
</dbReference>
<dbReference type="OrthoDB" id="64208at2"/>
<comment type="caution">
    <text evidence="2">The sequence shown here is derived from an EMBL/GenBank/DDBJ whole genome shotgun (WGS) entry which is preliminary data.</text>
</comment>
<dbReference type="InterPro" id="IPR011256">
    <property type="entry name" value="Reg_factor_effector_dom_sf"/>
</dbReference>
<accession>A0A365KAF3</accession>
<dbReference type="InterPro" id="IPR029442">
    <property type="entry name" value="GyrI-like"/>
</dbReference>
<organism evidence="2 3">
    <name type="scientific">Planococcus maitriensis</name>
    <dbReference type="NCBI Taxonomy" id="221799"/>
    <lineage>
        <taxon>Bacteria</taxon>
        <taxon>Bacillati</taxon>
        <taxon>Bacillota</taxon>
        <taxon>Bacilli</taxon>
        <taxon>Bacillales</taxon>
        <taxon>Caryophanaceae</taxon>
        <taxon>Planococcus</taxon>
    </lineage>
</organism>
<sequence length="171" mass="19243">MCMQYMNEPTIEERGEQPYVGITARVTEQVEEAPELAAEVLAWLRARNEAAAGLPFIRFWCLEDHEQRLIEVGIPTKKLLQGDHHIISGYLPGGDFAHAIHNGPPEHFWSSADHLAGWLESEGLSAALRYEGETKIWDGHMAFFVTDPVEKRTPDAWAIELFILLLADHAA</sequence>
<dbReference type="EMBL" id="QLZQ01000001">
    <property type="protein sequence ID" value="RAZ69749.1"/>
    <property type="molecule type" value="Genomic_DNA"/>
</dbReference>
<dbReference type="AlphaFoldDB" id="A0A365KAF3"/>
<gene>
    <name evidence="2" type="ORF">DP119_03565</name>
</gene>
<evidence type="ECO:0000313" key="2">
    <source>
        <dbReference type="EMBL" id="RAZ69749.1"/>
    </source>
</evidence>
<dbReference type="Gene3D" id="3.20.80.10">
    <property type="entry name" value="Regulatory factor, effector binding domain"/>
    <property type="match status" value="1"/>
</dbReference>
<dbReference type="Pfam" id="PF06445">
    <property type="entry name" value="GyrI-like"/>
    <property type="match status" value="1"/>
</dbReference>
<dbReference type="Proteomes" id="UP000251869">
    <property type="component" value="Unassembled WGS sequence"/>
</dbReference>
<proteinExistence type="predicted"/>